<sequence>MLQKKRLGVISGMGTRAGLFFLNKLTESIDAPRDQDFPEFIVHNNSQIPDRTLAIVYGEKSPKNELLRSINLMRQQEVDYIVSTCVTSYHFINKLEDRLRKNILDPVDLVHNTIKKDFRDIRRIGLLATTGTINSNLFHKKFHNSPFELVTLDKHEQEEKFMRSVYMEGGLKSAQILDKAYSLFQDSVNGLKKKNVDLIVGGCTEVQIGYSKIKETIPYIDAVDVLVDEVIRKMNLKNKKLNRNIVCNG</sequence>
<dbReference type="EMBL" id="BAAAGE010000015">
    <property type="protein sequence ID" value="GAA0734456.1"/>
    <property type="molecule type" value="Genomic_DNA"/>
</dbReference>
<evidence type="ECO:0000256" key="2">
    <source>
        <dbReference type="ARBA" id="ARBA00023235"/>
    </source>
</evidence>
<reference evidence="3 4" key="1">
    <citation type="journal article" date="2019" name="Int. J. Syst. Evol. Microbiol.">
        <title>The Global Catalogue of Microorganisms (GCM) 10K type strain sequencing project: providing services to taxonomists for standard genome sequencing and annotation.</title>
        <authorList>
            <consortium name="The Broad Institute Genomics Platform"/>
            <consortium name="The Broad Institute Genome Sequencing Center for Infectious Disease"/>
            <person name="Wu L."/>
            <person name="Ma J."/>
        </authorList>
    </citation>
    <scope>NUCLEOTIDE SEQUENCE [LARGE SCALE GENOMIC DNA]</scope>
    <source>
        <strain evidence="3 4">JCM 15974</strain>
    </source>
</reference>
<dbReference type="InterPro" id="IPR001920">
    <property type="entry name" value="Asp/Glu_race"/>
</dbReference>
<dbReference type="InterPro" id="IPR015942">
    <property type="entry name" value="Asp/Glu/hydantoin_racemase"/>
</dbReference>
<keyword evidence="4" id="KW-1185">Reference proteome</keyword>
<evidence type="ECO:0000256" key="1">
    <source>
        <dbReference type="ARBA" id="ARBA00007847"/>
    </source>
</evidence>
<organism evidence="3 4">
    <name type="scientific">Aquimarina litoralis</name>
    <dbReference type="NCBI Taxonomy" id="584605"/>
    <lineage>
        <taxon>Bacteria</taxon>
        <taxon>Pseudomonadati</taxon>
        <taxon>Bacteroidota</taxon>
        <taxon>Flavobacteriia</taxon>
        <taxon>Flavobacteriales</taxon>
        <taxon>Flavobacteriaceae</taxon>
        <taxon>Aquimarina</taxon>
    </lineage>
</organism>
<comment type="similarity">
    <text evidence="1">Belongs to the aspartate/glutamate racemases family.</text>
</comment>
<dbReference type="Pfam" id="PF01177">
    <property type="entry name" value="Asp_Glu_race"/>
    <property type="match status" value="1"/>
</dbReference>
<dbReference type="NCBIfam" id="TIGR00035">
    <property type="entry name" value="asp_race"/>
    <property type="match status" value="1"/>
</dbReference>
<proteinExistence type="inferred from homology"/>
<accession>A0ABN1JBC9</accession>
<evidence type="ECO:0000313" key="3">
    <source>
        <dbReference type="EMBL" id="GAA0734456.1"/>
    </source>
</evidence>
<dbReference type="Proteomes" id="UP001501758">
    <property type="component" value="Unassembled WGS sequence"/>
</dbReference>
<dbReference type="SUPFAM" id="SSF53681">
    <property type="entry name" value="Aspartate/glutamate racemase"/>
    <property type="match status" value="2"/>
</dbReference>
<dbReference type="Gene3D" id="3.40.50.1860">
    <property type="match status" value="2"/>
</dbReference>
<protein>
    <submittedName>
        <fullName evidence="3">Aspartate racemase</fullName>
    </submittedName>
</protein>
<name>A0ABN1JBC9_9FLAO</name>
<gene>
    <name evidence="3" type="ORF">GCM10009430_49410</name>
</gene>
<dbReference type="RefSeq" id="WP_343914934.1">
    <property type="nucleotide sequence ID" value="NZ_BAAAGE010000015.1"/>
</dbReference>
<evidence type="ECO:0000313" key="4">
    <source>
        <dbReference type="Proteomes" id="UP001501758"/>
    </source>
</evidence>
<dbReference type="PANTHER" id="PTHR21198:SF7">
    <property type="entry name" value="ASPARTATE-GLUTAMATE RACEMASE FAMILY"/>
    <property type="match status" value="1"/>
</dbReference>
<comment type="caution">
    <text evidence="3">The sequence shown here is derived from an EMBL/GenBank/DDBJ whole genome shotgun (WGS) entry which is preliminary data.</text>
</comment>
<keyword evidence="2" id="KW-0413">Isomerase</keyword>
<dbReference type="PANTHER" id="PTHR21198">
    <property type="entry name" value="GLUTAMATE RACEMASE"/>
    <property type="match status" value="1"/>
</dbReference>
<dbReference type="InterPro" id="IPR004380">
    <property type="entry name" value="Asp_race"/>
</dbReference>